<protein>
    <submittedName>
        <fullName evidence="2">Uncharacterized protein</fullName>
    </submittedName>
</protein>
<feature type="region of interest" description="Disordered" evidence="1">
    <location>
        <begin position="376"/>
        <end position="405"/>
    </location>
</feature>
<dbReference type="OrthoDB" id="5194430at2"/>
<organism evidence="2 3">
    <name type="scientific">Stackebrandtia endophytica</name>
    <dbReference type="NCBI Taxonomy" id="1496996"/>
    <lineage>
        <taxon>Bacteria</taxon>
        <taxon>Bacillati</taxon>
        <taxon>Actinomycetota</taxon>
        <taxon>Actinomycetes</taxon>
        <taxon>Glycomycetales</taxon>
        <taxon>Glycomycetaceae</taxon>
        <taxon>Stackebrandtia</taxon>
    </lineage>
</organism>
<name>A0A543B048_9ACTN</name>
<keyword evidence="3" id="KW-1185">Reference proteome</keyword>
<gene>
    <name evidence="2" type="ORF">FB566_3707</name>
</gene>
<evidence type="ECO:0000313" key="3">
    <source>
        <dbReference type="Proteomes" id="UP000317043"/>
    </source>
</evidence>
<reference evidence="2 3" key="1">
    <citation type="submission" date="2019-06" db="EMBL/GenBank/DDBJ databases">
        <title>Sequencing the genomes of 1000 actinobacteria strains.</title>
        <authorList>
            <person name="Klenk H.-P."/>
        </authorList>
    </citation>
    <scope>NUCLEOTIDE SEQUENCE [LARGE SCALE GENOMIC DNA]</scope>
    <source>
        <strain evidence="2 3">DSM 45928</strain>
    </source>
</reference>
<dbReference type="InParanoid" id="A0A543B048"/>
<comment type="caution">
    <text evidence="2">The sequence shown here is derived from an EMBL/GenBank/DDBJ whole genome shotgun (WGS) entry which is preliminary data.</text>
</comment>
<proteinExistence type="predicted"/>
<accession>A0A543B048</accession>
<dbReference type="AlphaFoldDB" id="A0A543B048"/>
<dbReference type="Proteomes" id="UP000317043">
    <property type="component" value="Unassembled WGS sequence"/>
</dbReference>
<sequence length="405" mass="41603">MSGACSEHITMDPGSFSTHIDDLAEKIKDKIAKLAAESVHQDAIQAQTAVEMALNAENLDRQTEAANNGGTFTPAQVGADNGYSLLSESWKEFVNDYRDNYQIDLLTFTSSDAGEAESALKNEHLTWIPELFTRGGNLPKPGDSDDAITALSDLAGSGAILSLESPEDGADWADGSFGSVAETDIATIQAATKPWDSGAADVFRTVFLPKVPTAAANQIDVMRAMRNLLAAHRGILLLARGSVDAIAHDCLEVLEGFDECCKGGVSLETVLGVAAGVVAIAGGIATLAAGGSGIALIGAGIGILSGAVKTVQTLDGAINGDDTMAVAPNHELGGDRVDDVVDNLKVALDTTYADLDEAYTELAGLMGALDGLMSGSPTKVRAPRPGGSSGLLDTDQDTVIGATGG</sequence>
<dbReference type="EMBL" id="VFOW01000001">
    <property type="protein sequence ID" value="TQL78130.1"/>
    <property type="molecule type" value="Genomic_DNA"/>
</dbReference>
<dbReference type="RefSeq" id="WP_142042109.1">
    <property type="nucleotide sequence ID" value="NZ_JBHTGS010000001.1"/>
</dbReference>
<evidence type="ECO:0000256" key="1">
    <source>
        <dbReference type="SAM" id="MobiDB-lite"/>
    </source>
</evidence>
<evidence type="ECO:0000313" key="2">
    <source>
        <dbReference type="EMBL" id="TQL78130.1"/>
    </source>
</evidence>